<dbReference type="GO" id="GO:0016740">
    <property type="term" value="F:transferase activity"/>
    <property type="evidence" value="ECO:0007669"/>
    <property type="project" value="UniProtKB-KW"/>
</dbReference>
<comment type="caution">
    <text evidence="2">The sequence shown here is derived from an EMBL/GenBank/DDBJ whole genome shotgun (WGS) entry which is preliminary data.</text>
</comment>
<sequence length="324" mass="38641">MDSVVKKTGELSDAEIESINTLFFEVFGLQRDILTVREECFNAPLGYSVHSLMYDKGLLVAYYVYMPFYYKKKGEKFIAALGFDSMVKKEYRDFFTFYETERACWPCLRGIGCKLLFGFPNDESYPVMIKGFKVKDIGRLTTYILPIKIGPIIPRMRWLDPFFRLFSWSLIKMSHLSKGKKIRSFVFEKDRESFDKVRYRWNKGQYEIRDIKGCKYVYRIEDHKDRHQNFNPVKTAFLLDVYPMNRSNFEFAVRSIYQERSKDIDLIMYVGDLDFVPVSLIKIPHRFEPKHFHFTCNLIDKSYFDDTLYDIKNWDVNLSSYDLV</sequence>
<evidence type="ECO:0000313" key="3">
    <source>
        <dbReference type="Proteomes" id="UP000441358"/>
    </source>
</evidence>
<dbReference type="Proteomes" id="UP001198806">
    <property type="component" value="Unassembled WGS sequence"/>
</dbReference>
<reference evidence="2 3" key="1">
    <citation type="journal article" date="2019" name="Nat. Med.">
        <title>A library of human gut bacterial isolates paired with longitudinal multiomics data enables mechanistic microbiome research.</title>
        <authorList>
            <person name="Poyet M."/>
            <person name="Groussin M."/>
            <person name="Gibbons S.M."/>
            <person name="Avila-Pacheco J."/>
            <person name="Jiang X."/>
            <person name="Kearney S.M."/>
            <person name="Perrotta A.R."/>
            <person name="Berdy B."/>
            <person name="Zhao S."/>
            <person name="Lieberman T.D."/>
            <person name="Swanson P.K."/>
            <person name="Smith M."/>
            <person name="Roesemann S."/>
            <person name="Alexander J.E."/>
            <person name="Rich S.A."/>
            <person name="Livny J."/>
            <person name="Vlamakis H."/>
            <person name="Clish C."/>
            <person name="Bullock K."/>
            <person name="Deik A."/>
            <person name="Scott J."/>
            <person name="Pierce K.A."/>
            <person name="Xavier R.J."/>
            <person name="Alm E.J."/>
        </authorList>
    </citation>
    <scope>NUCLEOTIDE SEQUENCE [LARGE SCALE GENOMIC DNA]</scope>
    <source>
        <strain evidence="2 3">BIOML-A32</strain>
    </source>
</reference>
<accession>A0A7K0HQK8</accession>
<name>A0A7K0HQK8_PARDI</name>
<dbReference type="RefSeq" id="WP_009018663.1">
    <property type="nucleotide sequence ID" value="NZ_CP042285.1"/>
</dbReference>
<dbReference type="GeneID" id="93524287"/>
<dbReference type="AlphaFoldDB" id="A0A7K0HQK8"/>
<dbReference type="Proteomes" id="UP000441358">
    <property type="component" value="Unassembled WGS sequence"/>
</dbReference>
<protein>
    <submittedName>
        <fullName evidence="2">GNAT family N-acetyltransferase</fullName>
    </submittedName>
</protein>
<dbReference type="EMBL" id="WKMC01000023">
    <property type="protein sequence ID" value="MRZ52579.1"/>
    <property type="molecule type" value="Genomic_DNA"/>
</dbReference>
<reference evidence="1" key="2">
    <citation type="submission" date="2021-10" db="EMBL/GenBank/DDBJ databases">
        <title>Collection of gut derived symbiotic bacterial strains cultured from healthy donors.</title>
        <authorList>
            <person name="Lin H."/>
            <person name="Littmann E."/>
            <person name="Kohout C."/>
            <person name="Pamer E.G."/>
        </authorList>
    </citation>
    <scope>NUCLEOTIDE SEQUENCE</scope>
    <source>
        <strain evidence="1">DFI.2.94</strain>
    </source>
</reference>
<gene>
    <name evidence="2" type="ORF">GKD66_20625</name>
    <name evidence="1" type="ORF">LI194_19970</name>
</gene>
<keyword evidence="2" id="KW-0808">Transferase</keyword>
<evidence type="ECO:0000313" key="1">
    <source>
        <dbReference type="EMBL" id="MCB6520062.1"/>
    </source>
</evidence>
<evidence type="ECO:0000313" key="2">
    <source>
        <dbReference type="EMBL" id="MRZ52579.1"/>
    </source>
</evidence>
<organism evidence="2 3">
    <name type="scientific">Parabacteroides distasonis</name>
    <dbReference type="NCBI Taxonomy" id="823"/>
    <lineage>
        <taxon>Bacteria</taxon>
        <taxon>Pseudomonadati</taxon>
        <taxon>Bacteroidota</taxon>
        <taxon>Bacteroidia</taxon>
        <taxon>Bacteroidales</taxon>
        <taxon>Tannerellaceae</taxon>
        <taxon>Parabacteroides</taxon>
    </lineage>
</organism>
<dbReference type="EMBL" id="JAJCNI010000036">
    <property type="protein sequence ID" value="MCB6520062.1"/>
    <property type="molecule type" value="Genomic_DNA"/>
</dbReference>
<proteinExistence type="predicted"/>